<keyword evidence="3" id="KW-0274">FAD</keyword>
<dbReference type="Proteomes" id="UP001055712">
    <property type="component" value="Unassembled WGS sequence"/>
</dbReference>
<dbReference type="InterPro" id="IPR011576">
    <property type="entry name" value="Pyridox_Oxase_N"/>
</dbReference>
<gene>
    <name evidence="5" type="ORF">D9Q98_000533</name>
</gene>
<evidence type="ECO:0000256" key="1">
    <source>
        <dbReference type="ARBA" id="ARBA00001974"/>
    </source>
</evidence>
<proteinExistence type="predicted"/>
<comment type="caution">
    <text evidence="5">The sequence shown here is derived from an EMBL/GenBank/DDBJ whole genome shotgun (WGS) entry which is preliminary data.</text>
</comment>
<dbReference type="OrthoDB" id="512554at2759"/>
<keyword evidence="2" id="KW-0285">Flavoprotein</keyword>
<dbReference type="Gene3D" id="3.40.50.80">
    <property type="entry name" value="Nucleotide-binding domain of ferredoxin-NADP reductase (FNR) module"/>
    <property type="match status" value="1"/>
</dbReference>
<reference evidence="5" key="1">
    <citation type="journal article" date="2019" name="Plant J.">
        <title>Chlorella vulgaris genome assembly and annotation reveals the molecular basis for metabolic acclimation to high light conditions.</title>
        <authorList>
            <person name="Cecchin M."/>
            <person name="Marcolungo L."/>
            <person name="Rossato M."/>
            <person name="Girolomoni L."/>
            <person name="Cosentino E."/>
            <person name="Cuine S."/>
            <person name="Li-Beisson Y."/>
            <person name="Delledonne M."/>
            <person name="Ballottari M."/>
        </authorList>
    </citation>
    <scope>NUCLEOTIDE SEQUENCE</scope>
    <source>
        <strain evidence="5">211/11P</strain>
    </source>
</reference>
<dbReference type="PANTHER" id="PTHR42815">
    <property type="entry name" value="FAD-BINDING, PUTATIVE (AFU_ORTHOLOGUE AFUA_6G07600)-RELATED"/>
    <property type="match status" value="1"/>
</dbReference>
<dbReference type="PRINTS" id="PR00371">
    <property type="entry name" value="FPNCR"/>
</dbReference>
<name>A0A9D4TZE4_CHLVU</name>
<comment type="cofactor">
    <cofactor evidence="1">
        <name>FAD</name>
        <dbReference type="ChEBI" id="CHEBI:57692"/>
    </cofactor>
</comment>
<dbReference type="Gene3D" id="2.30.110.10">
    <property type="entry name" value="Electron Transport, Fmn-binding Protein, Chain A"/>
    <property type="match status" value="1"/>
</dbReference>
<dbReference type="AlphaFoldDB" id="A0A9D4TZE4"/>
<evidence type="ECO:0000256" key="3">
    <source>
        <dbReference type="ARBA" id="ARBA00022827"/>
    </source>
</evidence>
<dbReference type="InterPro" id="IPR001433">
    <property type="entry name" value="OxRdtase_FAD/NAD-bd"/>
</dbReference>
<dbReference type="SUPFAM" id="SSF63380">
    <property type="entry name" value="Riboflavin synthase domain-like"/>
    <property type="match status" value="1"/>
</dbReference>
<dbReference type="PANTHER" id="PTHR42815:SF2">
    <property type="entry name" value="FAD-BINDING, PUTATIVE (AFU_ORTHOLOGUE AFUA_6G07600)-RELATED"/>
    <property type="match status" value="1"/>
</dbReference>
<dbReference type="InterPro" id="IPR039261">
    <property type="entry name" value="FNR_nucleotide-bd"/>
</dbReference>
<dbReference type="InterPro" id="IPR001709">
    <property type="entry name" value="Flavoprot_Pyr_Nucl_cyt_Rdtase"/>
</dbReference>
<dbReference type="InterPro" id="IPR017938">
    <property type="entry name" value="Riboflavin_synthase-like_b-brl"/>
</dbReference>
<keyword evidence="6" id="KW-1185">Reference proteome</keyword>
<feature type="domain" description="FAD-binding FR-type" evidence="4">
    <location>
        <begin position="330"/>
        <end position="440"/>
    </location>
</feature>
<protein>
    <recommendedName>
        <fullName evidence="4">FAD-binding FR-type domain-containing protein</fullName>
    </recommendedName>
</protein>
<evidence type="ECO:0000313" key="5">
    <source>
        <dbReference type="EMBL" id="KAI3438091.1"/>
    </source>
</evidence>
<evidence type="ECO:0000256" key="2">
    <source>
        <dbReference type="ARBA" id="ARBA00022630"/>
    </source>
</evidence>
<dbReference type="Pfam" id="PF00175">
    <property type="entry name" value="NAD_binding_1"/>
    <property type="match status" value="1"/>
</dbReference>
<dbReference type="SUPFAM" id="SSF50475">
    <property type="entry name" value="FMN-binding split barrel"/>
    <property type="match status" value="1"/>
</dbReference>
<dbReference type="SUPFAM" id="SSF52343">
    <property type="entry name" value="Ferredoxin reductase-like, C-terminal NADP-linked domain"/>
    <property type="match status" value="1"/>
</dbReference>
<evidence type="ECO:0000259" key="4">
    <source>
        <dbReference type="PROSITE" id="PS51384"/>
    </source>
</evidence>
<dbReference type="GO" id="GO:0016491">
    <property type="term" value="F:oxidoreductase activity"/>
    <property type="evidence" value="ECO:0007669"/>
    <property type="project" value="InterPro"/>
</dbReference>
<accession>A0A9D4TZE4</accession>
<evidence type="ECO:0000313" key="6">
    <source>
        <dbReference type="Proteomes" id="UP001055712"/>
    </source>
</evidence>
<dbReference type="Gene3D" id="2.40.30.10">
    <property type="entry name" value="Translation factors"/>
    <property type="match status" value="1"/>
</dbReference>
<dbReference type="InterPro" id="IPR017927">
    <property type="entry name" value="FAD-bd_FR_type"/>
</dbReference>
<reference evidence="5" key="2">
    <citation type="submission" date="2020-11" db="EMBL/GenBank/DDBJ databases">
        <authorList>
            <person name="Cecchin M."/>
            <person name="Marcolungo L."/>
            <person name="Rossato M."/>
            <person name="Girolomoni L."/>
            <person name="Cosentino E."/>
            <person name="Cuine S."/>
            <person name="Li-Beisson Y."/>
            <person name="Delledonne M."/>
            <person name="Ballottari M."/>
        </authorList>
    </citation>
    <scope>NUCLEOTIDE SEQUENCE</scope>
    <source>
        <strain evidence="5">211/11P</strain>
        <tissue evidence="5">Whole cell</tissue>
    </source>
</reference>
<dbReference type="Pfam" id="PF01243">
    <property type="entry name" value="PNPOx_N"/>
    <property type="match status" value="1"/>
</dbReference>
<dbReference type="EMBL" id="SIDB01000001">
    <property type="protein sequence ID" value="KAI3438091.1"/>
    <property type="molecule type" value="Genomic_DNA"/>
</dbReference>
<dbReference type="InterPro" id="IPR012349">
    <property type="entry name" value="Split_barrel_FMN-bd"/>
</dbReference>
<organism evidence="5 6">
    <name type="scientific">Chlorella vulgaris</name>
    <name type="common">Green alga</name>
    <dbReference type="NCBI Taxonomy" id="3077"/>
    <lineage>
        <taxon>Eukaryota</taxon>
        <taxon>Viridiplantae</taxon>
        <taxon>Chlorophyta</taxon>
        <taxon>core chlorophytes</taxon>
        <taxon>Trebouxiophyceae</taxon>
        <taxon>Chlorellales</taxon>
        <taxon>Chlorellaceae</taxon>
        <taxon>Chlorella clade</taxon>
        <taxon>Chlorella</taxon>
    </lineage>
</organism>
<sequence>MAPEAVFHAGQLEAQRRVGVSHTDAGNYIRPFMPDQHRAFYSSLLNLLYIGGVDDQDRVWASVAVGQPGFITSKNVSHLAIAPHARLPSDPLQLAAGSPLGALGLDLATRRRNKVNGTVASLDGDGGLEVHCEQTVGNCPKYIQTRQVQLDPARLAKLQRGETGAGVLDSSGPLGKEQLDLIRKADTFFLATCGAKQPAAAAAGGPPSGQPHAGCDINHRGGPPGFVECSEDGTTLRWPDYVGNNFFMSFGNLQSNPAAGLLFVDFLTGDVLQLTGSAEVLYDDHSMPGAQRAVRFKLASWHYAPAALPILPAPVIQHSPYNPRLLGGSAALTDVQCVAVTQEAQGIKSFHFASPPGFQYAVGQFASFDFEVGVGPHRPEATRILNRTWTLSKHPAAAAKDGTFTISVKRAGVVSSFLHDSLQPGMSLQLRGVGGDFTVQDTGGRPALLLAGGIGITPLRAMFHELVRRGVPTTLLYSVRSPAEAAFLPELTSLAQQASADAAAAAGGGSATPAYRVIATASGGGSKGVDGWRSGRITGALVQEAVGSPAGCEVYMCGPVAFMDALEGVLQELGVDPARIHTESFAF</sequence>
<dbReference type="PROSITE" id="PS51384">
    <property type="entry name" value="FAD_FR"/>
    <property type="match status" value="1"/>
</dbReference>